<accession>A0A2P2DHI4</accession>
<keyword evidence="2" id="KW-1185">Reference proteome</keyword>
<gene>
    <name evidence="1" type="ORF">LPTSP2_33530</name>
</gene>
<evidence type="ECO:0000313" key="2">
    <source>
        <dbReference type="Proteomes" id="UP000245206"/>
    </source>
</evidence>
<sequence length="75" mass="8403">MQFEKILVKTNDMIQPGQTISISSNSGRSIGNPGDQTHVEFSIYEKDPITGKMGFRDRVPTEADIPRLKRLGLIQ</sequence>
<protein>
    <submittedName>
        <fullName evidence="1">Uncharacterized protein</fullName>
    </submittedName>
</protein>
<proteinExistence type="predicted"/>
<dbReference type="AlphaFoldDB" id="A0A2P2DHI4"/>
<name>A0A2P2DHI4_9LEPT</name>
<dbReference type="Proteomes" id="UP000245206">
    <property type="component" value="Unassembled WGS sequence"/>
</dbReference>
<dbReference type="EMBL" id="BFAZ01000010">
    <property type="protein sequence ID" value="GBF44050.1"/>
    <property type="molecule type" value="Genomic_DNA"/>
</dbReference>
<organism evidence="1 2">
    <name type="scientific">Leptospira ellinghausenii</name>
    <dbReference type="NCBI Taxonomy" id="1917822"/>
    <lineage>
        <taxon>Bacteria</taxon>
        <taxon>Pseudomonadati</taxon>
        <taxon>Spirochaetota</taxon>
        <taxon>Spirochaetia</taxon>
        <taxon>Leptospirales</taxon>
        <taxon>Leptospiraceae</taxon>
        <taxon>Leptospira</taxon>
    </lineage>
</organism>
<comment type="caution">
    <text evidence="1">The sequence shown here is derived from an EMBL/GenBank/DDBJ whole genome shotgun (WGS) entry which is preliminary data.</text>
</comment>
<evidence type="ECO:0000313" key="1">
    <source>
        <dbReference type="EMBL" id="GBF44050.1"/>
    </source>
</evidence>
<reference evidence="2" key="1">
    <citation type="journal article" date="2019" name="Microbiol. Immunol.">
        <title>Molecular and phenotypic characterization of Leptospira johnsonii sp. nov., Leptospira ellinghausenii sp. nov. and Leptospira ryugenii sp. nov. isolated from soil and water in Japan.</title>
        <authorList>
            <person name="Masuzawa T."/>
            <person name="Saito M."/>
            <person name="Nakao R."/>
            <person name="Nikaido Y."/>
            <person name="Matsumoto M."/>
            <person name="Ogawa M."/>
            <person name="Yokoyama M."/>
            <person name="Hidaka Y."/>
            <person name="Tomita J."/>
            <person name="Sakakibara K."/>
            <person name="Suzuki K."/>
            <person name="Yasuda S."/>
            <person name="Sato H."/>
            <person name="Yamaguchi M."/>
            <person name="Yoshida S.I."/>
            <person name="Koizumi N."/>
            <person name="Kawamura Y."/>
        </authorList>
    </citation>
    <scope>NUCLEOTIDE SEQUENCE [LARGE SCALE GENOMIC DNA]</scope>
    <source>
        <strain evidence="2">E18</strain>
    </source>
</reference>